<feature type="domain" description="Homeobox" evidence="11">
    <location>
        <begin position="197"/>
        <end position="257"/>
    </location>
</feature>
<dbReference type="PANTHER" id="PTHR45714">
    <property type="entry name" value="HOMEOBOX-LEUCINE ZIPPER PROTEIN HAT14"/>
    <property type="match status" value="1"/>
</dbReference>
<feature type="compositionally biased region" description="Low complexity" evidence="10">
    <location>
        <begin position="316"/>
        <end position="348"/>
    </location>
</feature>
<dbReference type="PROSITE" id="PS00027">
    <property type="entry name" value="HOMEOBOX_1"/>
    <property type="match status" value="1"/>
</dbReference>
<evidence type="ECO:0000256" key="1">
    <source>
        <dbReference type="ARBA" id="ARBA00004123"/>
    </source>
</evidence>
<feature type="region of interest" description="Disordered" evidence="10">
    <location>
        <begin position="47"/>
        <end position="79"/>
    </location>
</feature>
<dbReference type="SMART" id="SM00340">
    <property type="entry name" value="HALZ"/>
    <property type="match status" value="1"/>
</dbReference>
<evidence type="ECO:0000256" key="2">
    <source>
        <dbReference type="ARBA" id="ARBA00006074"/>
    </source>
</evidence>
<sequence>MELGLSLGDSSRPFVGFMEKPRSEPSSNQLGLGFTTTTLSIGPIITTKRQRDQQEQQLQQQEHEDKEEAKPKDDNPHLHQLDFLPQLSLPWHPSENGRVSKGLDVNVLPLTTVAATAAAGADDEVEEGEALSSSPNSAASSFQTDLCIFGGGGSYSGGSGGNYYNYGGKRDHSDGEGYDHQRDCSRASDEDENCGRGGGTRKKLRLSKEQSAYLEESFKEHNTLNPKQKLALAKQLNLRPRQVEVWFQNRRARTKLKQTEVDCEYLKRCCETLTEENRKLHKELQELRALKTSNPFYMQLPATTLTMCPSCERVATNPSSNNSPSPTPPSNNNSNNNNIINSNNDSNSKVTGFPLGKHTFHPFAHTTQPQQHHPHQSTES</sequence>
<evidence type="ECO:0000256" key="3">
    <source>
        <dbReference type="ARBA" id="ARBA00023015"/>
    </source>
</evidence>
<dbReference type="GO" id="GO:0043565">
    <property type="term" value="F:sequence-specific DNA binding"/>
    <property type="evidence" value="ECO:0007669"/>
    <property type="project" value="InterPro"/>
</dbReference>
<evidence type="ECO:0000313" key="13">
    <source>
        <dbReference type="Proteomes" id="UP000289738"/>
    </source>
</evidence>
<dbReference type="Gramene" id="arahy.Tifrunner.gnm2.ann2.Ah07g214900.1">
    <property type="protein sequence ID" value="arahy.Tifrunner.gnm2.ann2.Ah07g214900.1-CDS"/>
    <property type="gene ID" value="arahy.Tifrunner.gnm2.ann2.Ah07g214900"/>
</dbReference>
<evidence type="ECO:0000256" key="9">
    <source>
        <dbReference type="RuleBase" id="RU000682"/>
    </source>
</evidence>
<evidence type="ECO:0000259" key="11">
    <source>
        <dbReference type="PROSITE" id="PS50071"/>
    </source>
</evidence>
<gene>
    <name evidence="12" type="ORF">Ahy_A07g036033</name>
</gene>
<keyword evidence="4 8" id="KW-0238">DNA-binding</keyword>
<dbReference type="InterPro" id="IPR003106">
    <property type="entry name" value="Leu_zip_homeo"/>
</dbReference>
<dbReference type="CDD" id="cd00086">
    <property type="entry name" value="homeodomain"/>
    <property type="match status" value="1"/>
</dbReference>
<evidence type="ECO:0000256" key="4">
    <source>
        <dbReference type="ARBA" id="ARBA00023125"/>
    </source>
</evidence>
<name>A0A445CF21_ARAHY</name>
<feature type="region of interest" description="Disordered" evidence="10">
    <location>
        <begin position="1"/>
        <end position="35"/>
    </location>
</feature>
<protein>
    <recommendedName>
        <fullName evidence="11">Homeobox domain-containing protein</fullName>
    </recommendedName>
</protein>
<feature type="compositionally biased region" description="Low complexity" evidence="10">
    <location>
        <begin position="130"/>
        <end position="139"/>
    </location>
</feature>
<dbReference type="InterPro" id="IPR050762">
    <property type="entry name" value="HD-ZIP_Homeobox_LZ_Class_II"/>
</dbReference>
<comment type="similarity">
    <text evidence="2">Belongs to the HD-ZIP homeobox family. Class II subfamily.</text>
</comment>
<dbReference type="SMART" id="SM00389">
    <property type="entry name" value="HOX"/>
    <property type="match status" value="1"/>
</dbReference>
<dbReference type="Pfam" id="PF02183">
    <property type="entry name" value="HALZ"/>
    <property type="match status" value="1"/>
</dbReference>
<feature type="compositionally biased region" description="Polar residues" evidence="10">
    <location>
        <begin position="24"/>
        <end position="35"/>
    </location>
</feature>
<evidence type="ECO:0000256" key="6">
    <source>
        <dbReference type="ARBA" id="ARBA00023163"/>
    </source>
</evidence>
<dbReference type="AlphaFoldDB" id="A0A445CF21"/>
<evidence type="ECO:0000256" key="5">
    <source>
        <dbReference type="ARBA" id="ARBA00023155"/>
    </source>
</evidence>
<dbReference type="FunFam" id="1.10.10.60:FF:000577">
    <property type="entry name" value="Homeobox-leucine zipper protein 18"/>
    <property type="match status" value="1"/>
</dbReference>
<comment type="caution">
    <text evidence="12">The sequence shown here is derived from an EMBL/GenBank/DDBJ whole genome shotgun (WGS) entry which is preliminary data.</text>
</comment>
<reference evidence="12 13" key="1">
    <citation type="submission" date="2019-01" db="EMBL/GenBank/DDBJ databases">
        <title>Sequencing of cultivated peanut Arachis hypogaea provides insights into genome evolution and oil improvement.</title>
        <authorList>
            <person name="Chen X."/>
        </authorList>
    </citation>
    <scope>NUCLEOTIDE SEQUENCE [LARGE SCALE GENOMIC DNA]</scope>
    <source>
        <strain evidence="13">cv. Fuhuasheng</strain>
        <tissue evidence="12">Leaves</tissue>
    </source>
</reference>
<dbReference type="GO" id="GO:0000981">
    <property type="term" value="F:DNA-binding transcription factor activity, RNA polymerase II-specific"/>
    <property type="evidence" value="ECO:0007669"/>
    <property type="project" value="InterPro"/>
</dbReference>
<keyword evidence="5 8" id="KW-0371">Homeobox</keyword>
<feature type="DNA-binding region" description="Homeobox" evidence="8">
    <location>
        <begin position="199"/>
        <end position="258"/>
    </location>
</feature>
<proteinExistence type="inferred from homology"/>
<dbReference type="STRING" id="3818.A0A445CF21"/>
<keyword evidence="6" id="KW-0804">Transcription</keyword>
<evidence type="ECO:0000256" key="10">
    <source>
        <dbReference type="SAM" id="MobiDB-lite"/>
    </source>
</evidence>
<keyword evidence="13" id="KW-1185">Reference proteome</keyword>
<dbReference type="InterPro" id="IPR001356">
    <property type="entry name" value="HD"/>
</dbReference>
<dbReference type="OrthoDB" id="6159439at2759"/>
<dbReference type="PROSITE" id="PS50071">
    <property type="entry name" value="HOMEOBOX_2"/>
    <property type="match status" value="1"/>
</dbReference>
<feature type="compositionally biased region" description="Basic and acidic residues" evidence="10">
    <location>
        <begin position="61"/>
        <end position="79"/>
    </location>
</feature>
<evidence type="ECO:0000256" key="8">
    <source>
        <dbReference type="PROSITE-ProRule" id="PRU00108"/>
    </source>
</evidence>
<dbReference type="PANTHER" id="PTHR45714:SF79">
    <property type="entry name" value="HOMEOBOX ASSOCIATED LEUCINE ZIPPER PROTEIN"/>
    <property type="match status" value="1"/>
</dbReference>
<feature type="region of interest" description="Disordered" evidence="10">
    <location>
        <begin position="314"/>
        <end position="380"/>
    </location>
</feature>
<dbReference type="SUPFAM" id="SSF46689">
    <property type="entry name" value="Homeodomain-like"/>
    <property type="match status" value="1"/>
</dbReference>
<evidence type="ECO:0000313" key="12">
    <source>
        <dbReference type="EMBL" id="RYR49517.1"/>
    </source>
</evidence>
<dbReference type="EMBL" id="SDMP01000007">
    <property type="protein sequence ID" value="RYR49517.1"/>
    <property type="molecule type" value="Genomic_DNA"/>
</dbReference>
<organism evidence="12 13">
    <name type="scientific">Arachis hypogaea</name>
    <name type="common">Peanut</name>
    <dbReference type="NCBI Taxonomy" id="3818"/>
    <lineage>
        <taxon>Eukaryota</taxon>
        <taxon>Viridiplantae</taxon>
        <taxon>Streptophyta</taxon>
        <taxon>Embryophyta</taxon>
        <taxon>Tracheophyta</taxon>
        <taxon>Spermatophyta</taxon>
        <taxon>Magnoliopsida</taxon>
        <taxon>eudicotyledons</taxon>
        <taxon>Gunneridae</taxon>
        <taxon>Pentapetalae</taxon>
        <taxon>rosids</taxon>
        <taxon>fabids</taxon>
        <taxon>Fabales</taxon>
        <taxon>Fabaceae</taxon>
        <taxon>Papilionoideae</taxon>
        <taxon>50 kb inversion clade</taxon>
        <taxon>dalbergioids sensu lato</taxon>
        <taxon>Dalbergieae</taxon>
        <taxon>Pterocarpus clade</taxon>
        <taxon>Arachis</taxon>
    </lineage>
</organism>
<dbReference type="Proteomes" id="UP000289738">
    <property type="component" value="Chromosome A07"/>
</dbReference>
<comment type="subcellular location">
    <subcellularLocation>
        <location evidence="1 8 9">Nucleus</location>
    </subcellularLocation>
</comment>
<evidence type="ECO:0000256" key="7">
    <source>
        <dbReference type="ARBA" id="ARBA00023242"/>
    </source>
</evidence>
<dbReference type="InterPro" id="IPR009057">
    <property type="entry name" value="Homeodomain-like_sf"/>
</dbReference>
<dbReference type="InterPro" id="IPR017970">
    <property type="entry name" value="Homeobox_CS"/>
</dbReference>
<dbReference type="Pfam" id="PF00046">
    <property type="entry name" value="Homeodomain"/>
    <property type="match status" value="1"/>
</dbReference>
<feature type="region of interest" description="Disordered" evidence="10">
    <location>
        <begin position="172"/>
        <end position="201"/>
    </location>
</feature>
<keyword evidence="3" id="KW-0805">Transcription regulation</keyword>
<dbReference type="GO" id="GO:0005634">
    <property type="term" value="C:nucleus"/>
    <property type="evidence" value="ECO:0007669"/>
    <property type="project" value="UniProtKB-SubCell"/>
</dbReference>
<feature type="compositionally biased region" description="Basic and acidic residues" evidence="10">
    <location>
        <begin position="172"/>
        <end position="188"/>
    </location>
</feature>
<dbReference type="SMR" id="A0A445CF21"/>
<keyword evidence="7 8" id="KW-0539">Nucleus</keyword>
<accession>A0A445CF21</accession>
<feature type="region of interest" description="Disordered" evidence="10">
    <location>
        <begin position="119"/>
        <end position="139"/>
    </location>
</feature>
<dbReference type="Gene3D" id="1.10.10.60">
    <property type="entry name" value="Homeodomain-like"/>
    <property type="match status" value="1"/>
</dbReference>